<evidence type="ECO:0000313" key="2">
    <source>
        <dbReference type="EMBL" id="KAE9275248.1"/>
    </source>
</evidence>
<organism evidence="2 3">
    <name type="scientific">Phytophthora fragariae</name>
    <dbReference type="NCBI Taxonomy" id="53985"/>
    <lineage>
        <taxon>Eukaryota</taxon>
        <taxon>Sar</taxon>
        <taxon>Stramenopiles</taxon>
        <taxon>Oomycota</taxon>
        <taxon>Peronosporomycetes</taxon>
        <taxon>Peronosporales</taxon>
        <taxon>Peronosporaceae</taxon>
        <taxon>Phytophthora</taxon>
    </lineage>
</organism>
<reference evidence="2 3" key="1">
    <citation type="submission" date="2018-09" db="EMBL/GenBank/DDBJ databases">
        <title>Genomic investigation of the strawberry pathogen Phytophthora fragariae indicates pathogenicity is determined by transcriptional variation in three key races.</title>
        <authorList>
            <person name="Adams T.M."/>
            <person name="Armitage A.D."/>
            <person name="Sobczyk M.K."/>
            <person name="Bates H.J."/>
            <person name="Dunwell J.M."/>
            <person name="Nellist C.F."/>
            <person name="Harrison R.J."/>
        </authorList>
    </citation>
    <scope>NUCLEOTIDE SEQUENCE [LARGE SCALE GENOMIC DNA]</scope>
    <source>
        <strain evidence="2 3">NOV-77</strain>
    </source>
</reference>
<sequence length="124" mass="13190">MALQEYSAYRPSGEVLPQRDWISLGDGIHGSRTGLVRDVTAAGGVESSSSPPRGVDSAPASASGLSLPLRERFELEASESSSRGRRVPTLDSSRREDKDSFASSPSSMSTSLPTSMSWKSKSRA</sequence>
<feature type="compositionally biased region" description="Low complexity" evidence="1">
    <location>
        <begin position="57"/>
        <end position="68"/>
    </location>
</feature>
<accession>A0A6G0Q8L0</accession>
<proteinExistence type="predicted"/>
<dbReference type="Proteomes" id="UP000486351">
    <property type="component" value="Unassembled WGS sequence"/>
</dbReference>
<protein>
    <submittedName>
        <fullName evidence="2">Uncharacterized protein</fullName>
    </submittedName>
</protein>
<evidence type="ECO:0000313" key="3">
    <source>
        <dbReference type="Proteomes" id="UP000486351"/>
    </source>
</evidence>
<dbReference type="AlphaFoldDB" id="A0A6G0Q8L0"/>
<evidence type="ECO:0000256" key="1">
    <source>
        <dbReference type="SAM" id="MobiDB-lite"/>
    </source>
</evidence>
<feature type="region of interest" description="Disordered" evidence="1">
    <location>
        <begin position="39"/>
        <end position="124"/>
    </location>
</feature>
<gene>
    <name evidence="2" type="ORF">PF008_g29393</name>
</gene>
<dbReference type="EMBL" id="QXFY01004814">
    <property type="protein sequence ID" value="KAE9275248.1"/>
    <property type="molecule type" value="Genomic_DNA"/>
</dbReference>
<feature type="compositionally biased region" description="Low complexity" evidence="1">
    <location>
        <begin position="103"/>
        <end position="117"/>
    </location>
</feature>
<comment type="caution">
    <text evidence="2">The sequence shown here is derived from an EMBL/GenBank/DDBJ whole genome shotgun (WGS) entry which is preliminary data.</text>
</comment>
<name>A0A6G0Q8L0_9STRA</name>